<gene>
    <name evidence="8" type="ORF">TIFTF001_010416</name>
</gene>
<dbReference type="Pfam" id="PF25220">
    <property type="entry name" value="Sororin_C"/>
    <property type="match status" value="1"/>
</dbReference>
<evidence type="ECO:0000256" key="5">
    <source>
        <dbReference type="ARBA" id="ARBA00093465"/>
    </source>
</evidence>
<feature type="compositionally biased region" description="Basic and acidic residues" evidence="6">
    <location>
        <begin position="33"/>
        <end position="46"/>
    </location>
</feature>
<feature type="domain" description="Sororin C-terminal region" evidence="7">
    <location>
        <begin position="119"/>
        <end position="141"/>
    </location>
</feature>
<dbReference type="PANTHER" id="PTHR35740:SF1">
    <property type="entry name" value="OS12G0111700 PROTEIN"/>
    <property type="match status" value="1"/>
</dbReference>
<reference evidence="8" key="1">
    <citation type="submission" date="2023-07" db="EMBL/GenBank/DDBJ databases">
        <title>draft genome sequence of fig (Ficus carica).</title>
        <authorList>
            <person name="Takahashi T."/>
            <person name="Nishimura K."/>
        </authorList>
    </citation>
    <scope>NUCLEOTIDE SEQUENCE</scope>
</reference>
<evidence type="ECO:0000256" key="3">
    <source>
        <dbReference type="ARBA" id="ARBA00023242"/>
    </source>
</evidence>
<keyword evidence="3" id="KW-0539">Nucleus</keyword>
<evidence type="ECO:0000313" key="8">
    <source>
        <dbReference type="EMBL" id="GMN41190.1"/>
    </source>
</evidence>
<dbReference type="PANTHER" id="PTHR35740">
    <property type="entry name" value="OS12G0111700 PROTEIN"/>
    <property type="match status" value="1"/>
</dbReference>
<proteinExistence type="inferred from homology"/>
<keyword evidence="1" id="KW-0132">Cell division</keyword>
<evidence type="ECO:0000256" key="4">
    <source>
        <dbReference type="ARBA" id="ARBA00023306"/>
    </source>
</evidence>
<keyword evidence="2" id="KW-0498">Mitosis</keyword>
<evidence type="ECO:0000313" key="9">
    <source>
        <dbReference type="Proteomes" id="UP001187192"/>
    </source>
</evidence>
<comment type="similarity">
    <text evidence="5">Belongs to the sororin family.</text>
</comment>
<dbReference type="GO" id="GO:0005634">
    <property type="term" value="C:nucleus"/>
    <property type="evidence" value="ECO:0007669"/>
    <property type="project" value="UniProtKB-SubCell"/>
</dbReference>
<keyword evidence="9" id="KW-1185">Reference proteome</keyword>
<feature type="region of interest" description="Disordered" evidence="6">
    <location>
        <begin position="33"/>
        <end position="111"/>
    </location>
</feature>
<keyword evidence="4" id="KW-0131">Cell cycle</keyword>
<sequence>MSFENIGAKCLLLDPGSVDCEVFEPCSVYTRRRTAEKLKSKPKPTEEPLNNTLTAEKKKSKGKAIDEPLSCPPATKIQKIGEKVKEDGSKSLSKAGTVPHKKKQRRIPYRKDPAKYALSQDYIKQQRAYFAEIDAFELPEEEVESVSDLD</sequence>
<evidence type="ECO:0000256" key="2">
    <source>
        <dbReference type="ARBA" id="ARBA00022776"/>
    </source>
</evidence>
<accession>A0AA87ZY54</accession>
<evidence type="ECO:0000256" key="1">
    <source>
        <dbReference type="ARBA" id="ARBA00022618"/>
    </source>
</evidence>
<evidence type="ECO:0000259" key="7">
    <source>
        <dbReference type="Pfam" id="PF25220"/>
    </source>
</evidence>
<dbReference type="GO" id="GO:0051301">
    <property type="term" value="P:cell division"/>
    <property type="evidence" value="ECO:0007669"/>
    <property type="project" value="UniProtKB-KW"/>
</dbReference>
<dbReference type="EMBL" id="BTGU01000012">
    <property type="protein sequence ID" value="GMN41190.1"/>
    <property type="molecule type" value="Genomic_DNA"/>
</dbReference>
<name>A0AA87ZY54_FICCA</name>
<feature type="compositionally biased region" description="Basic and acidic residues" evidence="6">
    <location>
        <begin position="79"/>
        <end position="89"/>
    </location>
</feature>
<feature type="compositionally biased region" description="Basic residues" evidence="6">
    <location>
        <begin position="99"/>
        <end position="108"/>
    </location>
</feature>
<dbReference type="AlphaFoldDB" id="A0AA87ZY54"/>
<protein>
    <recommendedName>
        <fullName evidence="7">Sororin C-terminal region domain-containing protein</fullName>
    </recommendedName>
</protein>
<organism evidence="8 9">
    <name type="scientific">Ficus carica</name>
    <name type="common">Common fig</name>
    <dbReference type="NCBI Taxonomy" id="3494"/>
    <lineage>
        <taxon>Eukaryota</taxon>
        <taxon>Viridiplantae</taxon>
        <taxon>Streptophyta</taxon>
        <taxon>Embryophyta</taxon>
        <taxon>Tracheophyta</taxon>
        <taxon>Spermatophyta</taxon>
        <taxon>Magnoliopsida</taxon>
        <taxon>eudicotyledons</taxon>
        <taxon>Gunneridae</taxon>
        <taxon>Pentapetalae</taxon>
        <taxon>rosids</taxon>
        <taxon>fabids</taxon>
        <taxon>Rosales</taxon>
        <taxon>Moraceae</taxon>
        <taxon>Ficeae</taxon>
        <taxon>Ficus</taxon>
    </lineage>
</organism>
<dbReference type="InterPro" id="IPR057337">
    <property type="entry name" value="Sororin_C"/>
</dbReference>
<evidence type="ECO:0000256" key="6">
    <source>
        <dbReference type="SAM" id="MobiDB-lite"/>
    </source>
</evidence>
<comment type="caution">
    <text evidence="8">The sequence shown here is derived from an EMBL/GenBank/DDBJ whole genome shotgun (WGS) entry which is preliminary data.</text>
</comment>
<dbReference type="Proteomes" id="UP001187192">
    <property type="component" value="Unassembled WGS sequence"/>
</dbReference>